<dbReference type="RefSeq" id="WP_323467570.1">
    <property type="nucleotide sequence ID" value="NZ_CP144224.1"/>
</dbReference>
<dbReference type="AlphaFoldDB" id="A0AAJ2NR63"/>
<gene>
    <name evidence="1" type="ORF">RYX45_18045</name>
</gene>
<accession>A0AAJ2NR63</accession>
<proteinExistence type="predicted"/>
<comment type="caution">
    <text evidence="1">The sequence shown here is derived from an EMBL/GenBank/DDBJ whole genome shotgun (WGS) entry which is preliminary data.</text>
</comment>
<protein>
    <submittedName>
        <fullName evidence="1">Uncharacterized protein</fullName>
    </submittedName>
</protein>
<evidence type="ECO:0000313" key="2">
    <source>
        <dbReference type="Proteomes" id="UP001285636"/>
    </source>
</evidence>
<dbReference type="Proteomes" id="UP001285636">
    <property type="component" value="Unassembled WGS sequence"/>
</dbReference>
<name>A0AAJ2NR63_ALKPS</name>
<organism evidence="1 2">
    <name type="scientific">Alkalihalophilus pseudofirmus</name>
    <name type="common">Bacillus pseudofirmus</name>
    <dbReference type="NCBI Taxonomy" id="79885"/>
    <lineage>
        <taxon>Bacteria</taxon>
        <taxon>Bacillati</taxon>
        <taxon>Bacillota</taxon>
        <taxon>Bacilli</taxon>
        <taxon>Bacillales</taxon>
        <taxon>Bacillaceae</taxon>
        <taxon>Alkalihalophilus</taxon>
    </lineage>
</organism>
<evidence type="ECO:0000313" key="1">
    <source>
        <dbReference type="EMBL" id="MDV2887091.1"/>
    </source>
</evidence>
<dbReference type="EMBL" id="JAWJAY010000007">
    <property type="protein sequence ID" value="MDV2887091.1"/>
    <property type="molecule type" value="Genomic_DNA"/>
</dbReference>
<sequence>MSDYQEYLAERDEIDYLIQQGYVIKGVTENLSGAFVEFELPAPGMSRGQQQYERLHIKTADARKYFSVLLLKQMQKTG</sequence>
<reference evidence="1" key="1">
    <citation type="submission" date="2023-10" db="EMBL/GenBank/DDBJ databases">
        <title>Screening of Alkalihalophilus pseudofirmusBZ-TG-HK211 and Its Alleviation of Salt Stress on Rapeseed Growth.</title>
        <authorList>
            <person name="Zhao B."/>
            <person name="Guo T."/>
        </authorList>
    </citation>
    <scope>NUCLEOTIDE SEQUENCE</scope>
    <source>
        <strain evidence="1">BZ-TG-HK211</strain>
    </source>
</reference>